<dbReference type="InterPro" id="IPR046520">
    <property type="entry name" value="DUF6697"/>
</dbReference>
<feature type="region of interest" description="Disordered" evidence="1">
    <location>
        <begin position="244"/>
        <end position="352"/>
    </location>
</feature>
<comment type="caution">
    <text evidence="3">The sequence shown here is derived from an EMBL/GenBank/DDBJ whole genome shotgun (WGS) entry which is preliminary data.</text>
</comment>
<dbReference type="OrthoDB" id="3035962at2759"/>
<proteinExistence type="predicted"/>
<feature type="domain" description="DUF6697" evidence="2">
    <location>
        <begin position="122"/>
        <end position="235"/>
    </location>
</feature>
<reference evidence="3 4" key="1">
    <citation type="journal article" date="2019" name="New Phytol.">
        <title>Comparative genomics reveals unique wood-decay strategies and fruiting body development in the Schizophyllaceae.</title>
        <authorList>
            <person name="Almasi E."/>
            <person name="Sahu N."/>
            <person name="Krizsan K."/>
            <person name="Balint B."/>
            <person name="Kovacs G.M."/>
            <person name="Kiss B."/>
            <person name="Cseklye J."/>
            <person name="Drula E."/>
            <person name="Henrissat B."/>
            <person name="Nagy I."/>
            <person name="Chovatia M."/>
            <person name="Adam C."/>
            <person name="LaButti K."/>
            <person name="Lipzen A."/>
            <person name="Riley R."/>
            <person name="Grigoriev I.V."/>
            <person name="Nagy L.G."/>
        </authorList>
    </citation>
    <scope>NUCLEOTIDE SEQUENCE [LARGE SCALE GENOMIC DNA]</scope>
    <source>
        <strain evidence="3 4">NL-1724</strain>
    </source>
</reference>
<dbReference type="Pfam" id="PF20411">
    <property type="entry name" value="DUF6697"/>
    <property type="match status" value="1"/>
</dbReference>
<protein>
    <recommendedName>
        <fullName evidence="2">DUF6697 domain-containing protein</fullName>
    </recommendedName>
</protein>
<keyword evidence="4" id="KW-1185">Reference proteome</keyword>
<evidence type="ECO:0000259" key="2">
    <source>
        <dbReference type="Pfam" id="PF20411"/>
    </source>
</evidence>
<evidence type="ECO:0000256" key="1">
    <source>
        <dbReference type="SAM" id="MobiDB-lite"/>
    </source>
</evidence>
<accession>A0A550C1X3</accession>
<feature type="region of interest" description="Disordered" evidence="1">
    <location>
        <begin position="1"/>
        <end position="44"/>
    </location>
</feature>
<feature type="compositionally biased region" description="Low complexity" evidence="1">
    <location>
        <begin position="274"/>
        <end position="287"/>
    </location>
</feature>
<evidence type="ECO:0000313" key="3">
    <source>
        <dbReference type="EMBL" id="TRM58716.1"/>
    </source>
</evidence>
<sequence length="352" mass="39671">MPHLATPVSNVPSRSATPARADANPQTTTPSRPRRKTTPRSGTRAALAGLTAEELDDKMSLFLTIKQEDADGKEIESFREEGDMLWDMDSLDRQPLYQKAFERKVVSWAWHAFGDVVSTNCPHFVRVSSNQWRYSGHYSCKMYGELDSTQMARVPRSCLVFIARDYIKKKWGREAIAAENKINMEKAENEGTVYHPILETEDSICAAFLDGRMTMSFTILEYIRFDDSWFQKLLDAEKAGRRIAPKYKTSTKRKRTPSSDMDPPAKKRKGRSGAAVPPEEPVSIVEPVAKEEESDSEVEYIGRTNAPASSGRRLRSATQALSRQMAMDFSTADSDDEEGEEVSDEEDDNDEC</sequence>
<evidence type="ECO:0000313" key="4">
    <source>
        <dbReference type="Proteomes" id="UP000320762"/>
    </source>
</evidence>
<dbReference type="STRING" id="97359.A0A550C1X3"/>
<feature type="compositionally biased region" description="Polar residues" evidence="1">
    <location>
        <begin position="7"/>
        <end position="16"/>
    </location>
</feature>
<organism evidence="3 4">
    <name type="scientific">Schizophyllum amplum</name>
    <dbReference type="NCBI Taxonomy" id="97359"/>
    <lineage>
        <taxon>Eukaryota</taxon>
        <taxon>Fungi</taxon>
        <taxon>Dikarya</taxon>
        <taxon>Basidiomycota</taxon>
        <taxon>Agaricomycotina</taxon>
        <taxon>Agaricomycetes</taxon>
        <taxon>Agaricomycetidae</taxon>
        <taxon>Agaricales</taxon>
        <taxon>Schizophyllaceae</taxon>
        <taxon>Schizophyllum</taxon>
    </lineage>
</organism>
<dbReference type="AlphaFoldDB" id="A0A550C1X3"/>
<dbReference type="EMBL" id="VDMD01000033">
    <property type="protein sequence ID" value="TRM58716.1"/>
    <property type="molecule type" value="Genomic_DNA"/>
</dbReference>
<gene>
    <name evidence="3" type="ORF">BD626DRAFT_510316</name>
</gene>
<name>A0A550C1X3_9AGAR</name>
<feature type="compositionally biased region" description="Acidic residues" evidence="1">
    <location>
        <begin position="333"/>
        <end position="352"/>
    </location>
</feature>
<dbReference type="Proteomes" id="UP000320762">
    <property type="component" value="Unassembled WGS sequence"/>
</dbReference>
<feature type="compositionally biased region" description="Basic residues" evidence="1">
    <location>
        <begin position="244"/>
        <end position="256"/>
    </location>
</feature>